<feature type="region of interest" description="Disordered" evidence="1">
    <location>
        <begin position="23"/>
        <end position="100"/>
    </location>
</feature>
<feature type="compositionally biased region" description="Polar residues" evidence="1">
    <location>
        <begin position="68"/>
        <end position="100"/>
    </location>
</feature>
<sequence length="184" mass="20695">MSAARVAESVRLRWKYGFSGVESHRALSTRGRRSHRDLDSENSLEDTPSRRTPSSSFEYTGNADKKTLNGTLGTDLSGLQKTASQRVKSQSPSEVEGSFYSTLDQDSRLELKTYTDQEELGEKLRRVHPPKEQIVSSATGFSFGERRAGLERIEEEQSKVGQNDEYMVLKEGLSKLNPFLTRKS</sequence>
<evidence type="ECO:0000313" key="3">
    <source>
        <dbReference type="Proteomes" id="UP000825935"/>
    </source>
</evidence>
<evidence type="ECO:0000256" key="1">
    <source>
        <dbReference type="SAM" id="MobiDB-lite"/>
    </source>
</evidence>
<dbReference type="EMBL" id="CM035419">
    <property type="protein sequence ID" value="KAH7414751.1"/>
    <property type="molecule type" value="Genomic_DNA"/>
</dbReference>
<dbReference type="AlphaFoldDB" id="A0A8T2T7E3"/>
<accession>A0A8T2T7E3</accession>
<reference evidence="2" key="1">
    <citation type="submission" date="2021-08" db="EMBL/GenBank/DDBJ databases">
        <title>WGS assembly of Ceratopteris richardii.</title>
        <authorList>
            <person name="Marchant D.B."/>
            <person name="Chen G."/>
            <person name="Jenkins J."/>
            <person name="Shu S."/>
            <person name="Leebens-Mack J."/>
            <person name="Grimwood J."/>
            <person name="Schmutz J."/>
            <person name="Soltis P."/>
            <person name="Soltis D."/>
            <person name="Chen Z.-H."/>
        </authorList>
    </citation>
    <scope>NUCLEOTIDE SEQUENCE</scope>
    <source>
        <strain evidence="2">Whitten #5841</strain>
        <tissue evidence="2">Leaf</tissue>
    </source>
</reference>
<feature type="compositionally biased region" description="Polar residues" evidence="1">
    <location>
        <begin position="50"/>
        <end position="59"/>
    </location>
</feature>
<evidence type="ECO:0000313" key="2">
    <source>
        <dbReference type="EMBL" id="KAH7414751.1"/>
    </source>
</evidence>
<protein>
    <submittedName>
        <fullName evidence="2">Uncharacterized protein</fullName>
    </submittedName>
</protein>
<gene>
    <name evidence="2" type="ORF">KP509_14G008800</name>
</gene>
<name>A0A8T2T7E3_CERRI</name>
<dbReference type="OrthoDB" id="441444at2759"/>
<comment type="caution">
    <text evidence="2">The sequence shown here is derived from an EMBL/GenBank/DDBJ whole genome shotgun (WGS) entry which is preliminary data.</text>
</comment>
<dbReference type="Proteomes" id="UP000825935">
    <property type="component" value="Chromosome 14"/>
</dbReference>
<organism evidence="2 3">
    <name type="scientific">Ceratopteris richardii</name>
    <name type="common">Triangle waterfern</name>
    <dbReference type="NCBI Taxonomy" id="49495"/>
    <lineage>
        <taxon>Eukaryota</taxon>
        <taxon>Viridiplantae</taxon>
        <taxon>Streptophyta</taxon>
        <taxon>Embryophyta</taxon>
        <taxon>Tracheophyta</taxon>
        <taxon>Polypodiopsida</taxon>
        <taxon>Polypodiidae</taxon>
        <taxon>Polypodiales</taxon>
        <taxon>Pteridineae</taxon>
        <taxon>Pteridaceae</taxon>
        <taxon>Parkerioideae</taxon>
        <taxon>Ceratopteris</taxon>
    </lineage>
</organism>
<proteinExistence type="predicted"/>
<keyword evidence="3" id="KW-1185">Reference proteome</keyword>